<accession>A0A225SVQ9</accession>
<dbReference type="Proteomes" id="UP000214747">
    <property type="component" value="Unassembled WGS sequence"/>
</dbReference>
<dbReference type="RefSeq" id="WP_088754720.1">
    <property type="nucleotide sequence ID" value="NZ_NJGV01000006.1"/>
</dbReference>
<dbReference type="EMBL" id="NJGV01000006">
    <property type="protein sequence ID" value="OWY35305.1"/>
    <property type="molecule type" value="Genomic_DNA"/>
</dbReference>
<comment type="caution">
    <text evidence="1">The sequence shown here is derived from an EMBL/GenBank/DDBJ whole genome shotgun (WGS) entry which is preliminary data.</text>
</comment>
<keyword evidence="2" id="KW-1185">Reference proteome</keyword>
<evidence type="ECO:0000313" key="1">
    <source>
        <dbReference type="EMBL" id="OWY35305.1"/>
    </source>
</evidence>
<evidence type="ECO:0000313" key="2">
    <source>
        <dbReference type="Proteomes" id="UP000214747"/>
    </source>
</evidence>
<gene>
    <name evidence="1" type="ORF">CEJ45_08510</name>
</gene>
<proteinExistence type="predicted"/>
<dbReference type="NCBIfam" id="NF033889">
    <property type="entry name" value="termin_lrg_T7"/>
    <property type="match status" value="1"/>
</dbReference>
<reference evidence="1 2" key="1">
    <citation type="journal article" date="2010" name="Int. J. Syst. Evol. Microbiol.">
        <title>Reclassification of Herbaspirillum putei as a later heterotypic synonym of Herbaspirillum huttiense, with the description of H. huttiense subsp. huttiense subsp. nov. and H. huttiense subsp. putei subsp. nov., comb. nov., and description of Herbaspirillum aquaticum sp. nov.</title>
        <authorList>
            <person name="Dobritsa A.P."/>
            <person name="Reddy M.C."/>
            <person name="Samadpour M."/>
        </authorList>
    </citation>
    <scope>NUCLEOTIDE SEQUENCE [LARGE SCALE GENOMIC DNA]</scope>
    <source>
        <strain evidence="1 2">IEH 4430</strain>
    </source>
</reference>
<sequence length="535" mass="60334">MIPRKVSFLVFFLMWAKYQGWEVPLLHVRICTWLDECKAPERVLMVFRGAAKSTIYAVYKAYRLRYNTRLRSLVWSADGPTAEMLTRDVIHVIRNHPLCGDMLPTKTKPGRKRFWVAEAADQRNASMRAVGADSNATAARADDIDFDDVEVPGNIETPEARKKLRDRISESTHIGVPGAQKTYIGTPHHHESIYPERISAGAAVLKIPLFGQVVRYQETTKNTRYRFDFKPDEDGLYVMLGIHSQARMLAEGADYRVEGNEVVFEKPPGLVLDICAGCAWPERFTRDDIAQRRKETRTLNAWDSQYQLEAKPITDVRLDPERMIAYDVVPTIRIANRQPVMMLGNVQVMGAVCRWDCSLGKINSDVSAFTLILTDAAGRLYWQHAEGLVGDLDEQCKRVRALVEHFNIPSITVETNGPGGFVPPILRKHLAGTGCAVVEDFATTNKNLDILDAFDAPLSNRFLWAHVSVFDGPAYTQMRDFNPTLKNQPDDFPDVTARAIKQTPVRIGKIVGIPTDHPVNNWRPNSAVYEVTVEN</sequence>
<organism evidence="1 2">
    <name type="scientific">Herbaspirillum aquaticum</name>
    <dbReference type="NCBI Taxonomy" id="568783"/>
    <lineage>
        <taxon>Bacteria</taxon>
        <taxon>Pseudomonadati</taxon>
        <taxon>Pseudomonadota</taxon>
        <taxon>Betaproteobacteria</taxon>
        <taxon>Burkholderiales</taxon>
        <taxon>Oxalobacteraceae</taxon>
        <taxon>Herbaspirillum</taxon>
    </lineage>
</organism>
<dbReference type="AlphaFoldDB" id="A0A225SVQ9"/>
<name>A0A225SVQ9_9BURK</name>
<dbReference type="InterPro" id="IPR047987">
    <property type="entry name" value="Gp19-like_virus"/>
</dbReference>
<protein>
    <submittedName>
        <fullName evidence="1">Transcriptional regulator</fullName>
    </submittedName>
</protein>